<keyword evidence="5" id="KW-1185">Reference proteome</keyword>
<dbReference type="CDD" id="cd06257">
    <property type="entry name" value="DnaJ"/>
    <property type="match status" value="1"/>
</dbReference>
<dbReference type="Gene3D" id="1.10.287.110">
    <property type="entry name" value="DnaJ domain"/>
    <property type="match status" value="1"/>
</dbReference>
<feature type="domain" description="J" evidence="3">
    <location>
        <begin position="37"/>
        <end position="137"/>
    </location>
</feature>
<protein>
    <recommendedName>
        <fullName evidence="3">J domain-containing protein</fullName>
    </recommendedName>
</protein>
<dbReference type="InterPro" id="IPR051938">
    <property type="entry name" value="Apopto_cytoskel_mod"/>
</dbReference>
<dbReference type="PANTHER" id="PTHR44145">
    <property type="entry name" value="DNAJ HOMOLOG SUBFAMILY A MEMBER 3, MITOCHONDRIAL"/>
    <property type="match status" value="1"/>
</dbReference>
<dbReference type="OrthoDB" id="2500501at2759"/>
<dbReference type="AlphaFoldDB" id="A0A2N5T0H2"/>
<feature type="region of interest" description="Disordered" evidence="2">
    <location>
        <begin position="185"/>
        <end position="215"/>
    </location>
</feature>
<organism evidence="4 5">
    <name type="scientific">Puccinia coronata f. sp. avenae</name>
    <dbReference type="NCBI Taxonomy" id="200324"/>
    <lineage>
        <taxon>Eukaryota</taxon>
        <taxon>Fungi</taxon>
        <taxon>Dikarya</taxon>
        <taxon>Basidiomycota</taxon>
        <taxon>Pucciniomycotina</taxon>
        <taxon>Pucciniomycetes</taxon>
        <taxon>Pucciniales</taxon>
        <taxon>Pucciniaceae</taxon>
        <taxon>Puccinia</taxon>
    </lineage>
</organism>
<proteinExistence type="predicted"/>
<evidence type="ECO:0000313" key="4">
    <source>
        <dbReference type="EMBL" id="PLW18976.1"/>
    </source>
</evidence>
<dbReference type="Pfam" id="PF00226">
    <property type="entry name" value="DnaJ"/>
    <property type="match status" value="1"/>
</dbReference>
<evidence type="ECO:0000256" key="1">
    <source>
        <dbReference type="ARBA" id="ARBA00023186"/>
    </source>
</evidence>
<dbReference type="InterPro" id="IPR001623">
    <property type="entry name" value="DnaJ_domain"/>
</dbReference>
<comment type="caution">
    <text evidence="4">The sequence shown here is derived from an EMBL/GenBank/DDBJ whole genome shotgun (WGS) entry which is preliminary data.</text>
</comment>
<dbReference type="SMART" id="SM00271">
    <property type="entry name" value="DnaJ"/>
    <property type="match status" value="1"/>
</dbReference>
<name>A0A2N5T0H2_9BASI</name>
<dbReference type="PRINTS" id="PR00625">
    <property type="entry name" value="JDOMAIN"/>
</dbReference>
<reference evidence="4 5" key="1">
    <citation type="submission" date="2017-11" db="EMBL/GenBank/DDBJ databases">
        <title>De novo assembly and phasing of dikaryotic genomes from two isolates of Puccinia coronata f. sp. avenae, the causal agent of oat crown rust.</title>
        <authorList>
            <person name="Miller M.E."/>
            <person name="Zhang Y."/>
            <person name="Omidvar V."/>
            <person name="Sperschneider J."/>
            <person name="Schwessinger B."/>
            <person name="Raley C."/>
            <person name="Palmer J.M."/>
            <person name="Garnica D."/>
            <person name="Upadhyaya N."/>
            <person name="Rathjen J."/>
            <person name="Taylor J.M."/>
            <person name="Park R.F."/>
            <person name="Dodds P.N."/>
            <person name="Hirsch C.D."/>
            <person name="Kianian S.F."/>
            <person name="Figueroa M."/>
        </authorList>
    </citation>
    <scope>NUCLEOTIDE SEQUENCE [LARGE SCALE GENOMIC DNA]</scope>
    <source>
        <strain evidence="4">12NC29</strain>
    </source>
</reference>
<gene>
    <name evidence="4" type="ORF">PCANC_11810</name>
</gene>
<dbReference type="EMBL" id="PGCJ01000821">
    <property type="protein sequence ID" value="PLW18976.1"/>
    <property type="molecule type" value="Genomic_DNA"/>
</dbReference>
<evidence type="ECO:0000313" key="5">
    <source>
        <dbReference type="Proteomes" id="UP000235388"/>
    </source>
</evidence>
<feature type="compositionally biased region" description="Basic and acidic residues" evidence="2">
    <location>
        <begin position="194"/>
        <end position="203"/>
    </location>
</feature>
<evidence type="ECO:0000256" key="2">
    <source>
        <dbReference type="SAM" id="MobiDB-lite"/>
    </source>
</evidence>
<sequence length="284" mass="30983">MKLNLGTALTVGTSGSRPGAPLQRPTFSTCALCRQENYYRTLGLSQVRHPLIAARVPSSTFTLTIWSANHNPPSKILYVQGATAQQIKSNFYELSRAHHPDKNLVSSSSTGERFKKISEAYSVLSNPVRRKEYDQTLLSTRGWEVGAGRSSHGAAGTTYAGMAGDYSAGRNAARRASANYAWSARGAKMGPRGGDTRGGRRDPLSSAHNHPADFSATLDRFQRLADRRKHPVDSPASPLPNHRTHHHPSDHPHPLPPKISPATQAAQMALMLSFIFWIGSKLQL</sequence>
<dbReference type="PROSITE" id="PS00636">
    <property type="entry name" value="DNAJ_1"/>
    <property type="match status" value="1"/>
</dbReference>
<dbReference type="SUPFAM" id="SSF46565">
    <property type="entry name" value="Chaperone J-domain"/>
    <property type="match status" value="1"/>
</dbReference>
<feature type="region of interest" description="Disordered" evidence="2">
    <location>
        <begin position="227"/>
        <end position="260"/>
    </location>
</feature>
<keyword evidence="1" id="KW-0143">Chaperone</keyword>
<dbReference type="InterPro" id="IPR036869">
    <property type="entry name" value="J_dom_sf"/>
</dbReference>
<dbReference type="STRING" id="200324.A0A2N5T0H2"/>
<feature type="region of interest" description="Disordered" evidence="2">
    <location>
        <begin position="1"/>
        <end position="20"/>
    </location>
</feature>
<dbReference type="InterPro" id="IPR018253">
    <property type="entry name" value="DnaJ_domain_CS"/>
</dbReference>
<dbReference type="PROSITE" id="PS50076">
    <property type="entry name" value="DNAJ_2"/>
    <property type="match status" value="1"/>
</dbReference>
<dbReference type="Proteomes" id="UP000235388">
    <property type="component" value="Unassembled WGS sequence"/>
</dbReference>
<accession>A0A2N5T0H2</accession>
<dbReference type="PANTHER" id="PTHR44145:SF3">
    <property type="entry name" value="DNAJ HOMOLOG SUBFAMILY A MEMBER 3, MITOCHONDRIAL"/>
    <property type="match status" value="1"/>
</dbReference>
<evidence type="ECO:0000259" key="3">
    <source>
        <dbReference type="PROSITE" id="PS50076"/>
    </source>
</evidence>